<dbReference type="Proteomes" id="UP000316665">
    <property type="component" value="Chromosome"/>
</dbReference>
<proteinExistence type="predicted"/>
<dbReference type="GO" id="GO:0008236">
    <property type="term" value="F:serine-type peptidase activity"/>
    <property type="evidence" value="ECO:0007669"/>
    <property type="project" value="InterPro"/>
</dbReference>
<dbReference type="GO" id="GO:0006508">
    <property type="term" value="P:proteolysis"/>
    <property type="evidence" value="ECO:0007669"/>
    <property type="project" value="InterPro"/>
</dbReference>
<sequence>MAWPSAATATGSTACWRWCGGSGTGLDTAQYGVALSGKIGAPAFYGAAMPLSRPAAAALLAFTMCCGTARAEMPVLDAATRGQLIDTLRQQLNDYYVFPEVAASIDAALRAKQREGGYDGITDATIFANVLTADLRTFGHDKHLRVNASDTALPRSAAPSREQQDEIRRQMAARGYGVAKVETLAGNVGYLDLQGFSRIKDAAPAIAEAMTRLADSDALILDMRANGGGDPAGVAFLSSYLFDQRTHLNDLYWREGKRTEQFWTDTGVPGKHYGQHKPVYVLTGPRTFSGAEEFSYNLQQLKRATLVGETTGGGANPGRMRELGPHFAAFIPNGRAINPITKSNWEGSGVTPDIGVPASEALERAHQLALERLAAASAAARQGPQPGELKP</sequence>
<protein>
    <submittedName>
        <fullName evidence="2">S41 family peptidase</fullName>
    </submittedName>
</protein>
<dbReference type="Pfam" id="PF11918">
    <property type="entry name" value="Peptidase_S41_N"/>
    <property type="match status" value="1"/>
</dbReference>
<dbReference type="SUPFAM" id="SSF52096">
    <property type="entry name" value="ClpP/crotonase"/>
    <property type="match status" value="1"/>
</dbReference>
<evidence type="ECO:0000313" key="2">
    <source>
        <dbReference type="EMBL" id="QDG69618.1"/>
    </source>
</evidence>
<organism evidence="2 3">
    <name type="scientific">Janthinobacterium tructae</name>
    <dbReference type="NCBI Taxonomy" id="2590869"/>
    <lineage>
        <taxon>Bacteria</taxon>
        <taxon>Pseudomonadati</taxon>
        <taxon>Pseudomonadota</taxon>
        <taxon>Betaproteobacteria</taxon>
        <taxon>Burkholderiales</taxon>
        <taxon>Oxalobacteraceae</taxon>
        <taxon>Janthinobacterium</taxon>
    </lineage>
</organism>
<keyword evidence="3" id="KW-1185">Reference proteome</keyword>
<dbReference type="Gene3D" id="3.90.226.10">
    <property type="entry name" value="2-enoyl-CoA Hydratase, Chain A, domain 1"/>
    <property type="match status" value="1"/>
</dbReference>
<dbReference type="EMBL" id="CP041185">
    <property type="protein sequence ID" value="QDG69618.1"/>
    <property type="molecule type" value="Genomic_DNA"/>
</dbReference>
<gene>
    <name evidence="2" type="ORF">FJQ89_03700</name>
</gene>
<accession>A0A4Y6R9K9</accession>
<dbReference type="CDD" id="cd07563">
    <property type="entry name" value="Peptidase_S41_IRBP"/>
    <property type="match status" value="1"/>
</dbReference>
<dbReference type="Pfam" id="PF03572">
    <property type="entry name" value="Peptidase_S41"/>
    <property type="match status" value="1"/>
</dbReference>
<dbReference type="OrthoDB" id="9758793at2"/>
<dbReference type="SMART" id="SM00245">
    <property type="entry name" value="TSPc"/>
    <property type="match status" value="1"/>
</dbReference>
<dbReference type="KEGG" id="jas:FJQ89_03700"/>
<dbReference type="PANTHER" id="PTHR11261:SF3">
    <property type="entry name" value="RETINOL-BINDING PROTEIN 3"/>
    <property type="match status" value="1"/>
</dbReference>
<evidence type="ECO:0000313" key="3">
    <source>
        <dbReference type="Proteomes" id="UP000316665"/>
    </source>
</evidence>
<dbReference type="Gene3D" id="3.30.750.44">
    <property type="match status" value="1"/>
</dbReference>
<name>A0A4Y6R9K9_9BURK</name>
<evidence type="ECO:0000259" key="1">
    <source>
        <dbReference type="SMART" id="SM00245"/>
    </source>
</evidence>
<reference evidence="2 3" key="1">
    <citation type="submission" date="2019-06" db="EMBL/GenBank/DDBJ databases">
        <title>Complete genome sequence of Janthinobacterium sp. SNU WT3 isolated from diseased rainbow trout.</title>
        <authorList>
            <person name="Oh W.T."/>
            <person name="Park S.C."/>
        </authorList>
    </citation>
    <scope>NUCLEOTIDE SEQUENCE [LARGE SCALE GENOMIC DNA]</scope>
    <source>
        <strain evidence="2 3">SNU WT3</strain>
    </source>
</reference>
<feature type="domain" description="Tail specific protease" evidence="1">
    <location>
        <begin position="160"/>
        <end position="357"/>
    </location>
</feature>
<dbReference type="InterPro" id="IPR005151">
    <property type="entry name" value="Tail-specific_protease"/>
</dbReference>
<dbReference type="AlphaFoldDB" id="A0A4Y6R9K9"/>
<dbReference type="InterPro" id="IPR029045">
    <property type="entry name" value="ClpP/crotonase-like_dom_sf"/>
</dbReference>
<dbReference type="PANTHER" id="PTHR11261">
    <property type="entry name" value="INTERPHOTORECEPTOR RETINOID-BINDING PROTEIN"/>
    <property type="match status" value="1"/>
</dbReference>